<gene>
    <name evidence="1" type="ORF">LY90DRAFT_504277</name>
</gene>
<proteinExistence type="predicted"/>
<reference evidence="1 2" key="1">
    <citation type="submission" date="2016-08" db="EMBL/GenBank/DDBJ databases">
        <title>A Parts List for Fungal Cellulosomes Revealed by Comparative Genomics.</title>
        <authorList>
            <consortium name="DOE Joint Genome Institute"/>
            <person name="Haitjema C.H."/>
            <person name="Gilmore S.P."/>
            <person name="Henske J.K."/>
            <person name="Solomon K.V."/>
            <person name="De Groot R."/>
            <person name="Kuo A."/>
            <person name="Mondo S.J."/>
            <person name="Salamov A.A."/>
            <person name="Labutti K."/>
            <person name="Zhao Z."/>
            <person name="Chiniquy J."/>
            <person name="Barry K."/>
            <person name="Brewer H.M."/>
            <person name="Purvine S.O."/>
            <person name="Wright A.T."/>
            <person name="Boxma B."/>
            <person name="Van Alen T."/>
            <person name="Hackstein J.H."/>
            <person name="Baker S.E."/>
            <person name="Grigoriev I.V."/>
            <person name="O'Malley M.A."/>
        </authorList>
    </citation>
    <scope>NUCLEOTIDE SEQUENCE [LARGE SCALE GENOMIC DNA]</scope>
    <source>
        <strain evidence="1 2">G1</strain>
    </source>
</reference>
<sequence length="150" mass="17209">MGRRCIAKGQDRNKSLEEGITLYLGQKEFEIMSELDEKQYTSGRCFLKLNDNVTTVTTPVSISQNKFKCPLTNKNPVKKKDVVPVPKYSIEVENALIMPRPTSEYCKIHNPRKRPIVDVVVDPLLTNVLRPHQREGIVFLYECIMGMKNI</sequence>
<evidence type="ECO:0000313" key="2">
    <source>
        <dbReference type="Proteomes" id="UP000193920"/>
    </source>
</evidence>
<protein>
    <submittedName>
        <fullName evidence="1">Uncharacterized protein</fullName>
    </submittedName>
</protein>
<dbReference type="STRING" id="1754190.A0A1Y2EC98"/>
<dbReference type="OrthoDB" id="413460at2759"/>
<dbReference type="EMBL" id="MCOG01000045">
    <property type="protein sequence ID" value="ORY69203.1"/>
    <property type="molecule type" value="Genomic_DNA"/>
</dbReference>
<comment type="caution">
    <text evidence="1">The sequence shown here is derived from an EMBL/GenBank/DDBJ whole genome shotgun (WGS) entry which is preliminary data.</text>
</comment>
<dbReference type="AlphaFoldDB" id="A0A1Y2EC98"/>
<dbReference type="Gene3D" id="3.40.50.10810">
    <property type="entry name" value="Tandem AAA-ATPase domain"/>
    <property type="match status" value="1"/>
</dbReference>
<dbReference type="Proteomes" id="UP000193920">
    <property type="component" value="Unassembled WGS sequence"/>
</dbReference>
<keyword evidence="2" id="KW-1185">Reference proteome</keyword>
<organism evidence="1 2">
    <name type="scientific">Neocallimastix californiae</name>
    <dbReference type="NCBI Taxonomy" id="1754190"/>
    <lineage>
        <taxon>Eukaryota</taxon>
        <taxon>Fungi</taxon>
        <taxon>Fungi incertae sedis</taxon>
        <taxon>Chytridiomycota</taxon>
        <taxon>Chytridiomycota incertae sedis</taxon>
        <taxon>Neocallimastigomycetes</taxon>
        <taxon>Neocallimastigales</taxon>
        <taxon>Neocallimastigaceae</taxon>
        <taxon>Neocallimastix</taxon>
    </lineage>
</organism>
<name>A0A1Y2EC98_9FUNG</name>
<accession>A0A1Y2EC98</accession>
<evidence type="ECO:0000313" key="1">
    <source>
        <dbReference type="EMBL" id="ORY69203.1"/>
    </source>
</evidence>
<dbReference type="InterPro" id="IPR038718">
    <property type="entry name" value="SNF2-like_sf"/>
</dbReference>